<dbReference type="Proteomes" id="UP000663829">
    <property type="component" value="Unassembled WGS sequence"/>
</dbReference>
<evidence type="ECO:0000313" key="2">
    <source>
        <dbReference type="EMBL" id="CAF1401045.1"/>
    </source>
</evidence>
<accession>A0A815L8U9</accession>
<feature type="domain" description="Chitin-binding type-4" evidence="1">
    <location>
        <begin position="47"/>
        <end position="145"/>
    </location>
</feature>
<evidence type="ECO:0000313" key="3">
    <source>
        <dbReference type="EMBL" id="CAF4294878.1"/>
    </source>
</evidence>
<dbReference type="AlphaFoldDB" id="A0A815L8U9"/>
<organism evidence="2 4">
    <name type="scientific">Didymodactylos carnosus</name>
    <dbReference type="NCBI Taxonomy" id="1234261"/>
    <lineage>
        <taxon>Eukaryota</taxon>
        <taxon>Metazoa</taxon>
        <taxon>Spiralia</taxon>
        <taxon>Gnathifera</taxon>
        <taxon>Rotifera</taxon>
        <taxon>Eurotatoria</taxon>
        <taxon>Bdelloidea</taxon>
        <taxon>Philodinida</taxon>
        <taxon>Philodinidae</taxon>
        <taxon>Didymodactylos</taxon>
    </lineage>
</organism>
<name>A0A815L8U9_9BILA</name>
<dbReference type="Proteomes" id="UP000681722">
    <property type="component" value="Unassembled WGS sequence"/>
</dbReference>
<dbReference type="EMBL" id="CAJNOQ010017545">
    <property type="protein sequence ID" value="CAF1401045.1"/>
    <property type="molecule type" value="Genomic_DNA"/>
</dbReference>
<sequence>MHVPSRGGSEDGCKTCNVCGEDHNDLPDITKSYYRGSTIPILKSFRSGWFEFRLCRAKHRNQNYCFNRLILEIINSSSTRHYLQRKKMSSQNTYSVTVRLPPYLICDHCILQWKYHTSDTINSDDNGDTCKGCGEQEEFFNCADISVGSHTTTGTTTTKTILVNQQMSVNHSFRKVTRKTSTLILSTSKLTGPAEKRVLTTVPATTISDQVISNRRNSLYENRATIDYIRNHLLLNIDHKLSAVTTLPFENEAQLRHDPRYHRIEASRLRQEQMLYEQYLNERQAYEQYDHPEDFLCIRRDEFDKFRILLNNMEYIISTLKYHFVDHIKVIKHRDRNPDEAPTFP</sequence>
<evidence type="ECO:0000259" key="1">
    <source>
        <dbReference type="Pfam" id="PF03067"/>
    </source>
</evidence>
<dbReference type="OrthoDB" id="64893at2759"/>
<reference evidence="2" key="1">
    <citation type="submission" date="2021-02" db="EMBL/GenBank/DDBJ databases">
        <authorList>
            <person name="Nowell W R."/>
        </authorList>
    </citation>
    <scope>NUCLEOTIDE SEQUENCE</scope>
</reference>
<evidence type="ECO:0000313" key="4">
    <source>
        <dbReference type="Proteomes" id="UP000663829"/>
    </source>
</evidence>
<dbReference type="Pfam" id="PF03067">
    <property type="entry name" value="LPMO_10"/>
    <property type="match status" value="1"/>
</dbReference>
<gene>
    <name evidence="2" type="ORF">GPM918_LOCUS33265</name>
    <name evidence="3" type="ORF">SRO942_LOCUS33947</name>
</gene>
<proteinExistence type="predicted"/>
<dbReference type="EMBL" id="CAJOBC010082966">
    <property type="protein sequence ID" value="CAF4294878.1"/>
    <property type="molecule type" value="Genomic_DNA"/>
</dbReference>
<keyword evidence="4" id="KW-1185">Reference proteome</keyword>
<protein>
    <recommendedName>
        <fullName evidence="1">Chitin-binding type-4 domain-containing protein</fullName>
    </recommendedName>
</protein>
<comment type="caution">
    <text evidence="2">The sequence shown here is derived from an EMBL/GenBank/DDBJ whole genome shotgun (WGS) entry which is preliminary data.</text>
</comment>
<dbReference type="InterPro" id="IPR004302">
    <property type="entry name" value="Cellulose/chitin-bd_N"/>
</dbReference>